<evidence type="ECO:0000259" key="6">
    <source>
        <dbReference type="Pfam" id="PF04357"/>
    </source>
</evidence>
<keyword evidence="2 5" id="KW-0812">Transmembrane</keyword>
<proteinExistence type="predicted"/>
<organism evidence="7 8">
    <name type="scientific">Bacteriovorax antarcticus</name>
    <dbReference type="NCBI Taxonomy" id="3088717"/>
    <lineage>
        <taxon>Bacteria</taxon>
        <taxon>Pseudomonadati</taxon>
        <taxon>Bdellovibrionota</taxon>
        <taxon>Bacteriovoracia</taxon>
        <taxon>Bacteriovoracales</taxon>
        <taxon>Bacteriovoracaceae</taxon>
        <taxon>Bacteriovorax</taxon>
    </lineage>
</organism>
<feature type="transmembrane region" description="Helical" evidence="5">
    <location>
        <begin position="12"/>
        <end position="36"/>
    </location>
</feature>
<evidence type="ECO:0000256" key="5">
    <source>
        <dbReference type="SAM" id="Phobius"/>
    </source>
</evidence>
<evidence type="ECO:0000256" key="2">
    <source>
        <dbReference type="ARBA" id="ARBA00022692"/>
    </source>
</evidence>
<name>A0ABU5VYS3_9BACT</name>
<evidence type="ECO:0000313" key="8">
    <source>
        <dbReference type="Proteomes" id="UP001302274"/>
    </source>
</evidence>
<protein>
    <submittedName>
        <fullName evidence="7">Translocation/assembly module TamB domain-containing protein</fullName>
    </submittedName>
</protein>
<dbReference type="RefSeq" id="WP_323577478.1">
    <property type="nucleotide sequence ID" value="NZ_JAYGJQ010000002.1"/>
</dbReference>
<evidence type="ECO:0000256" key="4">
    <source>
        <dbReference type="ARBA" id="ARBA00023136"/>
    </source>
</evidence>
<sequence length="668" mass="74810">MKIPVKQILKRLTLVIIGFVALILITVITILVTFFYNPTIFINPKNLDYALTRTKVLESWSWKNAEINHQWIEWNQRRFYGGFEDLCLVYDNPDVNVDTCLEKISWNVELKWTLSGGFSYVVYEPLMIDSSKLKILPKENDEEIPPPDLMSYWDMLWSPLVPDLNMNFKKIEVLKKESPLTFDLKVIKKANSLTAEALGFNLLATPKKINIFAPKNILLPFDLKTQNPLYFSEIKLEANILPTTIPVVVSAKLESAVFKIQTTVAKSSLKEDLSKPKFLSDIILGTTGSVEVSKVKSTIEKLVRPPYNILPAPFNVMEGTLKIGVVTEKYVEKDSVLLKIKTELDMTSAKQDLKLTVNSEVPFMLRDKSIGSIVLGLELKKVKLLLPTLARNRLPPQLIPDSRFKNSTVVVRENLNQQKLPPKLKKSPVKKEMEVDMKLQALRENALQINTNLLDQTLRLNFDIEISNGEIQKGWIQALPLTTTLFKRKIVIHSLRVVFNAPLEPEVIATIEFQLPEYDITLQLEGPASKPRQAFSSQPPLPVDDIYAVLLFGRPLSGLDPDDKTAAQKSNQIISKGVLSLAVLYYFAGSPIESIGYDPESNEVSAQIGLGAKNSLRVGGSGSGLNSAGVRRALGKGWYIDSSVERTTNQNGANGSGYGVLLERIISY</sequence>
<dbReference type="InterPro" id="IPR007452">
    <property type="entry name" value="TamB_C"/>
</dbReference>
<evidence type="ECO:0000313" key="7">
    <source>
        <dbReference type="EMBL" id="MEA9357464.1"/>
    </source>
</evidence>
<keyword evidence="4 5" id="KW-0472">Membrane</keyword>
<evidence type="ECO:0000256" key="1">
    <source>
        <dbReference type="ARBA" id="ARBA00004167"/>
    </source>
</evidence>
<keyword evidence="3 5" id="KW-1133">Transmembrane helix</keyword>
<reference evidence="7 8" key="1">
    <citation type="submission" date="2023-11" db="EMBL/GenBank/DDBJ databases">
        <title>A Novel Polar Bacteriovorax (B. antarcticus) Isolated from the Biocrust in Antarctica.</title>
        <authorList>
            <person name="Mun W."/>
            <person name="Choi S.Y."/>
            <person name="Mitchell R.J."/>
        </authorList>
    </citation>
    <scope>NUCLEOTIDE SEQUENCE [LARGE SCALE GENOMIC DNA]</scope>
    <source>
        <strain evidence="7 8">PP10</strain>
    </source>
</reference>
<dbReference type="Pfam" id="PF04357">
    <property type="entry name" value="TamB"/>
    <property type="match status" value="1"/>
</dbReference>
<evidence type="ECO:0000256" key="3">
    <source>
        <dbReference type="ARBA" id="ARBA00022989"/>
    </source>
</evidence>
<keyword evidence="8" id="KW-1185">Reference proteome</keyword>
<dbReference type="Proteomes" id="UP001302274">
    <property type="component" value="Unassembled WGS sequence"/>
</dbReference>
<comment type="caution">
    <text evidence="7">The sequence shown here is derived from an EMBL/GenBank/DDBJ whole genome shotgun (WGS) entry which is preliminary data.</text>
</comment>
<dbReference type="EMBL" id="JAYGJQ010000002">
    <property type="protein sequence ID" value="MEA9357464.1"/>
    <property type="molecule type" value="Genomic_DNA"/>
</dbReference>
<comment type="subcellular location">
    <subcellularLocation>
        <location evidence="1">Membrane</location>
        <topology evidence="1">Single-pass membrane protein</topology>
    </subcellularLocation>
</comment>
<gene>
    <name evidence="7" type="ORF">SHI21_14650</name>
</gene>
<feature type="domain" description="Translocation and assembly module TamB C-terminal" evidence="6">
    <location>
        <begin position="418"/>
        <end position="572"/>
    </location>
</feature>
<accession>A0ABU5VYS3</accession>